<keyword evidence="7" id="KW-1185">Reference proteome</keyword>
<sequence length="165" mass="18950">MDTTEVEIGKKNKEKGVEGENVEKEDVEEEDEENIKRRISCHPLYGLLLETHLDCVKVVLGDIDDAKSEGERGNENHVDNRCNVSTVTQSDLDNFMEVYCRTLKKLKNAMEEPVNEMISFFNCMYFELEQLRRPPHEYAVPMIASHSPEAETIETAGESTEFKTF</sequence>
<dbReference type="InterPro" id="IPR053363">
    <property type="entry name" value="Leaf_patterning_domain"/>
</dbReference>
<evidence type="ECO:0000256" key="3">
    <source>
        <dbReference type="SAM" id="MobiDB-lite"/>
    </source>
</evidence>
<gene>
    <name evidence="6" type="ORF">RJ641_015075</name>
</gene>
<keyword evidence="2" id="KW-0539">Nucleus</keyword>
<name>A0AAN8V2B8_9MAGN</name>
<dbReference type="GO" id="GO:0003677">
    <property type="term" value="F:DNA binding"/>
    <property type="evidence" value="ECO:0007669"/>
    <property type="project" value="InterPro"/>
</dbReference>
<dbReference type="PANTHER" id="PTHR48268">
    <property type="entry name" value="HOMEOBOX PROTEIN KNOTTED-1-LIKE 6 ISOFORM X1"/>
    <property type="match status" value="1"/>
</dbReference>
<accession>A0AAN8V2B8</accession>
<dbReference type="PANTHER" id="PTHR48268:SF2">
    <property type="entry name" value="PROTEIN KNATM"/>
    <property type="match status" value="1"/>
</dbReference>
<dbReference type="InterPro" id="IPR005541">
    <property type="entry name" value="KNOX2"/>
</dbReference>
<dbReference type="AlphaFoldDB" id="A0AAN8V2B8"/>
<dbReference type="Pfam" id="PF03790">
    <property type="entry name" value="KNOX1"/>
    <property type="match status" value="1"/>
</dbReference>
<feature type="region of interest" description="Disordered" evidence="3">
    <location>
        <begin position="1"/>
        <end position="33"/>
    </location>
</feature>
<dbReference type="Proteomes" id="UP001370490">
    <property type="component" value="Unassembled WGS sequence"/>
</dbReference>
<evidence type="ECO:0000313" key="7">
    <source>
        <dbReference type="Proteomes" id="UP001370490"/>
    </source>
</evidence>
<feature type="compositionally biased region" description="Basic and acidic residues" evidence="3">
    <location>
        <begin position="7"/>
        <end position="24"/>
    </location>
</feature>
<evidence type="ECO:0000313" key="6">
    <source>
        <dbReference type="EMBL" id="KAK6921397.1"/>
    </source>
</evidence>
<feature type="domain" description="KNOX2" evidence="5">
    <location>
        <begin position="82"/>
        <end position="133"/>
    </location>
</feature>
<feature type="domain" description="KNOX1" evidence="4">
    <location>
        <begin position="33"/>
        <end position="72"/>
    </location>
</feature>
<dbReference type="EMBL" id="JBAMMX010000020">
    <property type="protein sequence ID" value="KAK6921397.1"/>
    <property type="molecule type" value="Genomic_DNA"/>
</dbReference>
<organism evidence="6 7">
    <name type="scientific">Dillenia turbinata</name>
    <dbReference type="NCBI Taxonomy" id="194707"/>
    <lineage>
        <taxon>Eukaryota</taxon>
        <taxon>Viridiplantae</taxon>
        <taxon>Streptophyta</taxon>
        <taxon>Embryophyta</taxon>
        <taxon>Tracheophyta</taxon>
        <taxon>Spermatophyta</taxon>
        <taxon>Magnoliopsida</taxon>
        <taxon>eudicotyledons</taxon>
        <taxon>Gunneridae</taxon>
        <taxon>Pentapetalae</taxon>
        <taxon>Dilleniales</taxon>
        <taxon>Dilleniaceae</taxon>
        <taxon>Dillenia</taxon>
    </lineage>
</organism>
<reference evidence="6 7" key="1">
    <citation type="submission" date="2023-12" db="EMBL/GenBank/DDBJ databases">
        <title>A high-quality genome assembly for Dillenia turbinata (Dilleniales).</title>
        <authorList>
            <person name="Chanderbali A."/>
        </authorList>
    </citation>
    <scope>NUCLEOTIDE SEQUENCE [LARGE SCALE GENOMIC DNA]</scope>
    <source>
        <strain evidence="6">LSX21</strain>
        <tissue evidence="6">Leaf</tissue>
    </source>
</reference>
<evidence type="ECO:0000259" key="5">
    <source>
        <dbReference type="SMART" id="SM01256"/>
    </source>
</evidence>
<dbReference type="SMART" id="SM01256">
    <property type="entry name" value="KNOX2"/>
    <property type="match status" value="1"/>
</dbReference>
<evidence type="ECO:0000259" key="4">
    <source>
        <dbReference type="SMART" id="SM01255"/>
    </source>
</evidence>
<dbReference type="SMART" id="SM01255">
    <property type="entry name" value="KNOX1"/>
    <property type="match status" value="1"/>
</dbReference>
<comment type="caution">
    <text evidence="6">The sequence shown here is derived from an EMBL/GenBank/DDBJ whole genome shotgun (WGS) entry which is preliminary data.</text>
</comment>
<evidence type="ECO:0000256" key="1">
    <source>
        <dbReference type="ARBA" id="ARBA00004123"/>
    </source>
</evidence>
<protein>
    <submittedName>
        <fullName evidence="6">KNOX2</fullName>
    </submittedName>
</protein>
<comment type="subcellular location">
    <subcellularLocation>
        <location evidence="1">Nucleus</location>
    </subcellularLocation>
</comment>
<dbReference type="GO" id="GO:0005634">
    <property type="term" value="C:nucleus"/>
    <property type="evidence" value="ECO:0007669"/>
    <property type="project" value="UniProtKB-SubCell"/>
</dbReference>
<proteinExistence type="predicted"/>
<dbReference type="Pfam" id="PF03791">
    <property type="entry name" value="KNOX2"/>
    <property type="match status" value="1"/>
</dbReference>
<dbReference type="InterPro" id="IPR005540">
    <property type="entry name" value="KNOX1"/>
</dbReference>
<evidence type="ECO:0000256" key="2">
    <source>
        <dbReference type="ARBA" id="ARBA00023242"/>
    </source>
</evidence>